<proteinExistence type="predicted"/>
<dbReference type="Proteomes" id="UP000410492">
    <property type="component" value="Unassembled WGS sequence"/>
</dbReference>
<keyword evidence="3" id="KW-0732">Signal</keyword>
<keyword evidence="5" id="KW-1185">Reference proteome</keyword>
<evidence type="ECO:0000313" key="5">
    <source>
        <dbReference type="Proteomes" id="UP000410492"/>
    </source>
</evidence>
<evidence type="ECO:0008006" key="6">
    <source>
        <dbReference type="Google" id="ProtNLM"/>
    </source>
</evidence>
<protein>
    <recommendedName>
        <fullName evidence="6">Osiris 16</fullName>
    </recommendedName>
</protein>
<organism evidence="4 5">
    <name type="scientific">Callosobruchus maculatus</name>
    <name type="common">Southern cowpea weevil</name>
    <name type="synonym">Pulse bruchid</name>
    <dbReference type="NCBI Taxonomy" id="64391"/>
    <lineage>
        <taxon>Eukaryota</taxon>
        <taxon>Metazoa</taxon>
        <taxon>Ecdysozoa</taxon>
        <taxon>Arthropoda</taxon>
        <taxon>Hexapoda</taxon>
        <taxon>Insecta</taxon>
        <taxon>Pterygota</taxon>
        <taxon>Neoptera</taxon>
        <taxon>Endopterygota</taxon>
        <taxon>Coleoptera</taxon>
        <taxon>Polyphaga</taxon>
        <taxon>Cucujiformia</taxon>
        <taxon>Chrysomeloidea</taxon>
        <taxon>Chrysomelidae</taxon>
        <taxon>Bruchinae</taxon>
        <taxon>Bruchini</taxon>
        <taxon>Callosobruchus</taxon>
    </lineage>
</organism>
<evidence type="ECO:0000256" key="2">
    <source>
        <dbReference type="SAM" id="Phobius"/>
    </source>
</evidence>
<sequence>MHLCYQYATRSCIMLNLLVLTLCLLGSLGAAEDERNSTEAPAPQGQPSTSVPPSKSEHKKSLSRDCANTYTATCLKLDIVSWVDKLNEEEDFSVMPGVSVVRENGSARSNTADMVADLAREFPNDPDARLDAFLMKKITAYLNSHSVRLNLIGKDTVGTGRGRGGGGGGGGGGGKGGGGGHHMIFAAAAMMKGTLLALALGGIAAVAGKALMTGLISLVLSAIIGLKALTHHGHKSTTYEIVSKPIYTHSSSHSIAHEDHHGGGYGHSSYGRSFDMPLPLGLQPEYKPE</sequence>
<keyword evidence="2" id="KW-1133">Transmembrane helix</keyword>
<accession>A0A653CS87</accession>
<feature type="chain" id="PRO_5024818734" description="Osiris 16" evidence="3">
    <location>
        <begin position="32"/>
        <end position="289"/>
    </location>
</feature>
<evidence type="ECO:0000256" key="3">
    <source>
        <dbReference type="SAM" id="SignalP"/>
    </source>
</evidence>
<dbReference type="OrthoDB" id="6627399at2759"/>
<name>A0A653CS87_CALMS</name>
<keyword evidence="2" id="KW-0812">Transmembrane</keyword>
<keyword evidence="2" id="KW-0472">Membrane</keyword>
<feature type="transmembrane region" description="Helical" evidence="2">
    <location>
        <begin position="195"/>
        <end position="226"/>
    </location>
</feature>
<evidence type="ECO:0000313" key="4">
    <source>
        <dbReference type="EMBL" id="VEN50785.1"/>
    </source>
</evidence>
<dbReference type="InterPro" id="IPR012464">
    <property type="entry name" value="DUF1676"/>
</dbReference>
<reference evidence="4 5" key="1">
    <citation type="submission" date="2019-01" db="EMBL/GenBank/DDBJ databases">
        <authorList>
            <person name="Sayadi A."/>
        </authorList>
    </citation>
    <scope>NUCLEOTIDE SEQUENCE [LARGE SCALE GENOMIC DNA]</scope>
</reference>
<dbReference type="Pfam" id="PF07898">
    <property type="entry name" value="DUF1676"/>
    <property type="match status" value="1"/>
</dbReference>
<feature type="region of interest" description="Disordered" evidence="1">
    <location>
        <begin position="35"/>
        <end position="62"/>
    </location>
</feature>
<dbReference type="PANTHER" id="PTHR21879">
    <property type="entry name" value="FI03362P-RELATED-RELATED"/>
    <property type="match status" value="1"/>
</dbReference>
<dbReference type="PANTHER" id="PTHR21879:SF9">
    <property type="entry name" value="OSIRIS 16"/>
    <property type="match status" value="1"/>
</dbReference>
<dbReference type="AlphaFoldDB" id="A0A653CS87"/>
<evidence type="ECO:0000256" key="1">
    <source>
        <dbReference type="SAM" id="MobiDB-lite"/>
    </source>
</evidence>
<feature type="signal peptide" evidence="3">
    <location>
        <begin position="1"/>
        <end position="31"/>
    </location>
</feature>
<dbReference type="GO" id="GO:0016020">
    <property type="term" value="C:membrane"/>
    <property type="evidence" value="ECO:0007669"/>
    <property type="project" value="TreeGrafter"/>
</dbReference>
<dbReference type="EMBL" id="CAACVG010008707">
    <property type="protein sequence ID" value="VEN50785.1"/>
    <property type="molecule type" value="Genomic_DNA"/>
</dbReference>
<gene>
    <name evidence="4" type="ORF">CALMAC_LOCUS11421</name>
</gene>